<name>A0A6M3L9G7_9ZZZZ</name>
<evidence type="ECO:0000313" key="1">
    <source>
        <dbReference type="EMBL" id="QJA89981.1"/>
    </source>
</evidence>
<gene>
    <name evidence="1" type="ORF">MM415B02464_0013</name>
</gene>
<sequence>MTKEMECEIVVNGEEYIKKSSILPTIPESETYPYVIGERYYIEQVTKYFTGRLVALTNRELILDQCAWIADTGRYTQAMATGNFNEVEPFPDGFVFVMRDAGVLIRPWSLILPRSQK</sequence>
<organism evidence="1">
    <name type="scientific">viral metagenome</name>
    <dbReference type="NCBI Taxonomy" id="1070528"/>
    <lineage>
        <taxon>unclassified sequences</taxon>
        <taxon>metagenomes</taxon>
        <taxon>organismal metagenomes</taxon>
    </lineage>
</organism>
<reference evidence="1" key="1">
    <citation type="submission" date="2020-03" db="EMBL/GenBank/DDBJ databases">
        <title>The deep terrestrial virosphere.</title>
        <authorList>
            <person name="Holmfeldt K."/>
            <person name="Nilsson E."/>
            <person name="Simone D."/>
            <person name="Lopez-Fernandez M."/>
            <person name="Wu X."/>
            <person name="de Brujin I."/>
            <person name="Lundin D."/>
            <person name="Andersson A."/>
            <person name="Bertilsson S."/>
            <person name="Dopson M."/>
        </authorList>
    </citation>
    <scope>NUCLEOTIDE SEQUENCE</scope>
    <source>
        <strain evidence="1">MM415B02464</strain>
    </source>
</reference>
<accession>A0A6M3L9G7</accession>
<dbReference type="AlphaFoldDB" id="A0A6M3L9G7"/>
<protein>
    <submittedName>
        <fullName evidence="1">Uncharacterized protein</fullName>
    </submittedName>
</protein>
<dbReference type="EMBL" id="MT142882">
    <property type="protein sequence ID" value="QJA89981.1"/>
    <property type="molecule type" value="Genomic_DNA"/>
</dbReference>
<proteinExistence type="predicted"/>